<evidence type="ECO:0000256" key="1">
    <source>
        <dbReference type="SAM" id="Coils"/>
    </source>
</evidence>
<reference evidence="2" key="1">
    <citation type="submission" date="2024-05" db="EMBL/GenBank/DDBJ databases">
        <title>Draft genome assemblies of 36 bacteria isolated from hibernating arctic ground squirrels.</title>
        <authorList>
            <person name="McKee H."/>
            <person name="Mullen L."/>
            <person name="Drown D.M."/>
            <person name="Duddleston K.N."/>
        </authorList>
    </citation>
    <scope>NUCLEOTIDE SEQUENCE</scope>
    <source>
        <strain evidence="2">AN1007</strain>
    </source>
</reference>
<dbReference type="Pfam" id="PF13555">
    <property type="entry name" value="AAA_29"/>
    <property type="match status" value="1"/>
</dbReference>
<dbReference type="SUPFAM" id="SSF52540">
    <property type="entry name" value="P-loop containing nucleoside triphosphate hydrolases"/>
    <property type="match status" value="2"/>
</dbReference>
<gene>
    <name evidence="2" type="ORF">ABXS70_07185</name>
</gene>
<dbReference type="GO" id="GO:0000731">
    <property type="term" value="P:DNA synthesis involved in DNA repair"/>
    <property type="evidence" value="ECO:0007669"/>
    <property type="project" value="TreeGrafter"/>
</dbReference>
<feature type="coiled-coil region" evidence="1">
    <location>
        <begin position="644"/>
        <end position="671"/>
    </location>
</feature>
<dbReference type="Gene3D" id="3.40.50.300">
    <property type="entry name" value="P-loop containing nucleotide triphosphate hydrolases"/>
    <property type="match status" value="1"/>
</dbReference>
<keyword evidence="1" id="KW-0175">Coiled coil</keyword>
<dbReference type="Gene3D" id="3.40.1140.10">
    <property type="match status" value="1"/>
</dbReference>
<dbReference type="Pfam" id="PF13558">
    <property type="entry name" value="SbcC_Walker_B"/>
    <property type="match status" value="1"/>
</dbReference>
<protein>
    <submittedName>
        <fullName evidence="2">SbcC/MukB-like Walker B domain-containing protein</fullName>
    </submittedName>
</protein>
<dbReference type="PANTHER" id="PTHR32182">
    <property type="entry name" value="DNA REPLICATION AND REPAIR PROTEIN RECF"/>
    <property type="match status" value="1"/>
</dbReference>
<proteinExistence type="predicted"/>
<dbReference type="RefSeq" id="WP_342551845.1">
    <property type="nucleotide sequence ID" value="NZ_CP159992.1"/>
</dbReference>
<dbReference type="AlphaFoldDB" id="A0AAU8NEY8"/>
<feature type="coiled-coil region" evidence="1">
    <location>
        <begin position="724"/>
        <end position="751"/>
    </location>
</feature>
<sequence>MKRMTKLLLIHWHYFVHEVIELDKVNFLTGKNASGKSTVMDALQLLLLADTSGSFFNKAASGRGNRNLSGYLRGELGDDEDSGFKYLRNGRFTSYIALEFFDEEKKKYFTAGCCFDTYSENDMQKLFFRFDGVMPSNEFVINRKPMDITTLRAHIKEHYSIGRSYTTDVNRDFRQDLYGKLGGLRDRFGQLLRKAVSFNPDVDIQKFISEFVCDTQQTVDVSRMQENIRSYKSLEQEAEVLKDRITLLEHIVTDHQTFETHRQNEILYSYLIDRAQVDIKLTTSAGEKEKVTAYSAQLTVLKDTLAKETERQSKLQGDRNIMQANLLSNKEAQVLANLQSQISEKEQLISTLHGDFGRTSALLSKSIASWRMNINGFIKKIQGTDTSSLDPILTTRVHDLVDEGQQFYAKLEILGNSDAAAILTVGEKGLIHYAARADAIRMQCNGLVSRFSEEIQKVADNRKGLQTEQQSLEKGIYRFPQDVLDLKEAVIGRLHTQTGSSVKVVVVAEAAELRNKRWRNVIEGYLNTQKFYLIVPPEHFDTALRVYDEIKRQRNIYNTGIVDIEKLQRINPIAEPGSLAEELETDDRNVRLFLDFTLGRVKKCDRVSDLRRHRTAITDDGMLYQNFVVRAMNPDRWAKPAIGQGAIQQRLEDVKREIKELTDKIAVCASVKIAFQSGNALMILSESDAKQTVTAAVNVGQIPEIEQEVILLNKSMESIDKSAVEAMQERIESLDQQLGALYKQIDVYKHESSTIEERLRVCIEETIPRLSKELETMQLELSRKYEAEWLQSTGNTRYQRELLSRGNAVDIERAFPRELSRSVNAKNALWDGLRTLRRQYNDKYKMGYDIDVVSNDAYDNAWIELSDIKLPEYLTRIADARNKAFEQFQEDFLSRLQYNIKDARRQIDGLNSALSGSSFGEDTYRFLIIPKQEYKRYYDMIVDPMLLEGGYNLLSDQFNAKYKDEIAELFAIITNEGTGSKAQERDDYEKRVQAFTDYRTYLSFDLEVINREGESQRLSKTLGKKSGGETQTPFYIAVLASFAQLYRIGRDKTANTSRIILFDEAFSKMDGERIVRSVELLREFNFQVVLSAPPDKIGDIATLVDRNLCVLRVGKQACVRSFDPRKLEELEYE</sequence>
<evidence type="ECO:0000313" key="2">
    <source>
        <dbReference type="EMBL" id="XCP96480.1"/>
    </source>
</evidence>
<dbReference type="InterPro" id="IPR027417">
    <property type="entry name" value="P-loop_NTPase"/>
</dbReference>
<dbReference type="GO" id="GO:0006302">
    <property type="term" value="P:double-strand break repair"/>
    <property type="evidence" value="ECO:0007669"/>
    <property type="project" value="TreeGrafter"/>
</dbReference>
<accession>A0AAU8NEY8</accession>
<dbReference type="PANTHER" id="PTHR32182:SF0">
    <property type="entry name" value="DNA REPLICATION AND REPAIR PROTEIN RECF"/>
    <property type="match status" value="1"/>
</dbReference>
<name>A0AAU8NEY8_9BACL</name>
<feature type="coiled-coil region" evidence="1">
    <location>
        <begin position="224"/>
        <end position="251"/>
    </location>
</feature>
<dbReference type="EMBL" id="CP159992">
    <property type="protein sequence ID" value="XCP96480.1"/>
    <property type="molecule type" value="Genomic_DNA"/>
</dbReference>
<organism evidence="2">
    <name type="scientific">Paenibacillus sp. AN1007</name>
    <dbReference type="NCBI Taxonomy" id="3151385"/>
    <lineage>
        <taxon>Bacteria</taxon>
        <taxon>Bacillati</taxon>
        <taxon>Bacillota</taxon>
        <taxon>Bacilli</taxon>
        <taxon>Bacillales</taxon>
        <taxon>Paenibacillaceae</taxon>
        <taxon>Paenibacillus</taxon>
    </lineage>
</organism>